<comment type="subcellular location">
    <subcellularLocation>
        <location evidence="1">Endoplasmic reticulum</location>
    </subcellularLocation>
</comment>
<keyword evidence="4" id="KW-0547">Nucleotide-binding</keyword>
<comment type="caution">
    <text evidence="13">The sequence shown here is derived from an EMBL/GenBank/DDBJ whole genome shotgun (WGS) entry which is preliminary data.</text>
</comment>
<name>A0A3A4NM81_ABYX5</name>
<dbReference type="CDD" id="cd08939">
    <property type="entry name" value="KDSR-like_SDR_c"/>
    <property type="match status" value="1"/>
</dbReference>
<dbReference type="PANTHER" id="PTHR43550">
    <property type="entry name" value="3-KETODIHYDROSPHINGOSINE REDUCTASE"/>
    <property type="match status" value="1"/>
</dbReference>
<evidence type="ECO:0000256" key="7">
    <source>
        <dbReference type="ARBA" id="ARBA00022919"/>
    </source>
</evidence>
<dbReference type="InterPro" id="IPR057326">
    <property type="entry name" value="KR_dom"/>
</dbReference>
<gene>
    <name evidence="13" type="ORF">C4520_13440</name>
</gene>
<evidence type="ECO:0000256" key="11">
    <source>
        <dbReference type="RuleBase" id="RU000363"/>
    </source>
</evidence>
<comment type="pathway">
    <text evidence="3">Sphingolipid metabolism.</text>
</comment>
<dbReference type="PRINTS" id="PR00080">
    <property type="entry name" value="SDRFAMILY"/>
</dbReference>
<dbReference type="InterPro" id="IPR002347">
    <property type="entry name" value="SDR_fam"/>
</dbReference>
<dbReference type="PROSITE" id="PS00061">
    <property type="entry name" value="ADH_SHORT"/>
    <property type="match status" value="1"/>
</dbReference>
<dbReference type="EC" id="1.1.1.102" evidence="10"/>
<dbReference type="SUPFAM" id="SSF51735">
    <property type="entry name" value="NAD(P)-binding Rossmann-fold domains"/>
    <property type="match status" value="1"/>
</dbReference>
<dbReference type="GO" id="GO:0047560">
    <property type="term" value="F:3-dehydrosphinganine reductase activity"/>
    <property type="evidence" value="ECO:0007669"/>
    <property type="project" value="UniProtKB-EC"/>
</dbReference>
<feature type="domain" description="Ketoreductase" evidence="12">
    <location>
        <begin position="6"/>
        <end position="192"/>
    </location>
</feature>
<dbReference type="InterPro" id="IPR045022">
    <property type="entry name" value="KDSR-like"/>
</dbReference>
<organism evidence="13 14">
    <name type="scientific">Abyssobacteria bacterium (strain SURF_5)</name>
    <dbReference type="NCBI Taxonomy" id="2093360"/>
    <lineage>
        <taxon>Bacteria</taxon>
        <taxon>Pseudomonadati</taxon>
        <taxon>Candidatus Hydrogenedentota</taxon>
        <taxon>Candidatus Abyssobacteria</taxon>
    </lineage>
</organism>
<evidence type="ECO:0000313" key="14">
    <source>
        <dbReference type="Proteomes" id="UP000265882"/>
    </source>
</evidence>
<dbReference type="PRINTS" id="PR00081">
    <property type="entry name" value="GDHRDH"/>
</dbReference>
<evidence type="ECO:0000256" key="10">
    <source>
        <dbReference type="ARBA" id="ARBA00026112"/>
    </source>
</evidence>
<dbReference type="GO" id="GO:0000166">
    <property type="term" value="F:nucleotide binding"/>
    <property type="evidence" value="ECO:0007669"/>
    <property type="project" value="UniProtKB-KW"/>
</dbReference>
<keyword evidence="6" id="KW-0521">NADP</keyword>
<sequence>MDLRGKSAIITGGSSGIGKCLAKLLAQRGANIFIIARRDDVLTAACSEISANVSEKSQKVGCCVADVSDRSAVAQAIARAQAECGPAAMLVNCAGYVNPGYVEHLSVDSMEKEMRINYFGTIYTVKEVLDGMIQRRCGWILNVSSLGGLKGIFGYTGYSGSKFAVVGFSEALRSELRPYGISVAVLCPPDVDTPMFENENKNKPLETLRVSEGTKLMKPEDVAAAALKGLEQQHFLIIPNRSGKVFALVNRLAPWLVDHFLNKTINQVRKERGLQ</sequence>
<dbReference type="AlphaFoldDB" id="A0A3A4NM81"/>
<dbReference type="Pfam" id="PF00106">
    <property type="entry name" value="adh_short"/>
    <property type="match status" value="1"/>
</dbReference>
<dbReference type="Proteomes" id="UP000265882">
    <property type="component" value="Unassembled WGS sequence"/>
</dbReference>
<accession>A0A3A4NM81</accession>
<dbReference type="GO" id="GO:0016020">
    <property type="term" value="C:membrane"/>
    <property type="evidence" value="ECO:0007669"/>
    <property type="project" value="GOC"/>
</dbReference>
<protein>
    <recommendedName>
        <fullName evidence="10">3-dehydrosphinganine reductase</fullName>
        <ecNumber evidence="10">1.1.1.102</ecNumber>
    </recommendedName>
</protein>
<dbReference type="FunFam" id="3.40.50.720:FF:000468">
    <property type="entry name" value="Short-chain dehydrogenase, putative"/>
    <property type="match status" value="1"/>
</dbReference>
<keyword evidence="8" id="KW-0560">Oxidoreductase</keyword>
<dbReference type="GO" id="GO:0030148">
    <property type="term" value="P:sphingolipid biosynthetic process"/>
    <property type="evidence" value="ECO:0007669"/>
    <property type="project" value="InterPro"/>
</dbReference>
<evidence type="ECO:0000313" key="13">
    <source>
        <dbReference type="EMBL" id="RJP19186.1"/>
    </source>
</evidence>
<dbReference type="SMART" id="SM00822">
    <property type="entry name" value="PKS_KR"/>
    <property type="match status" value="1"/>
</dbReference>
<evidence type="ECO:0000256" key="5">
    <source>
        <dbReference type="ARBA" id="ARBA00022824"/>
    </source>
</evidence>
<dbReference type="InterPro" id="IPR036291">
    <property type="entry name" value="NAD(P)-bd_dom_sf"/>
</dbReference>
<evidence type="ECO:0000256" key="3">
    <source>
        <dbReference type="ARBA" id="ARBA00004991"/>
    </source>
</evidence>
<evidence type="ECO:0000256" key="9">
    <source>
        <dbReference type="ARBA" id="ARBA00023098"/>
    </source>
</evidence>
<dbReference type="Gene3D" id="3.40.50.720">
    <property type="entry name" value="NAD(P)-binding Rossmann-like Domain"/>
    <property type="match status" value="1"/>
</dbReference>
<evidence type="ECO:0000256" key="2">
    <source>
        <dbReference type="ARBA" id="ARBA00004760"/>
    </source>
</evidence>
<comment type="similarity">
    <text evidence="11">Belongs to the short-chain dehydrogenases/reductases (SDR) family.</text>
</comment>
<evidence type="ECO:0000259" key="12">
    <source>
        <dbReference type="SMART" id="SM00822"/>
    </source>
</evidence>
<dbReference type="PIRSF" id="PIRSF000126">
    <property type="entry name" value="11-beta-HSD1"/>
    <property type="match status" value="1"/>
</dbReference>
<proteinExistence type="inferred from homology"/>
<dbReference type="GO" id="GO:0006666">
    <property type="term" value="P:3-keto-sphinganine metabolic process"/>
    <property type="evidence" value="ECO:0007669"/>
    <property type="project" value="InterPro"/>
</dbReference>
<dbReference type="EMBL" id="QZKU01000092">
    <property type="protein sequence ID" value="RJP19186.1"/>
    <property type="molecule type" value="Genomic_DNA"/>
</dbReference>
<evidence type="ECO:0000256" key="4">
    <source>
        <dbReference type="ARBA" id="ARBA00022741"/>
    </source>
</evidence>
<dbReference type="InterPro" id="IPR020904">
    <property type="entry name" value="Sc_DH/Rdtase_CS"/>
</dbReference>
<comment type="pathway">
    <text evidence="2">Lipid metabolism; sphingolipid metabolism.</text>
</comment>
<keyword evidence="9" id="KW-0443">Lipid metabolism</keyword>
<keyword evidence="5" id="KW-0256">Endoplasmic reticulum</keyword>
<dbReference type="PANTHER" id="PTHR43550:SF3">
    <property type="entry name" value="3-KETODIHYDROSPHINGOSINE REDUCTASE"/>
    <property type="match status" value="1"/>
</dbReference>
<evidence type="ECO:0000256" key="8">
    <source>
        <dbReference type="ARBA" id="ARBA00023002"/>
    </source>
</evidence>
<keyword evidence="7" id="KW-0746">Sphingolipid metabolism</keyword>
<reference evidence="13 14" key="1">
    <citation type="journal article" date="2017" name="ISME J.">
        <title>Energy and carbon metabolisms in a deep terrestrial subsurface fluid microbial community.</title>
        <authorList>
            <person name="Momper L."/>
            <person name="Jungbluth S.P."/>
            <person name="Lee M.D."/>
            <person name="Amend J.P."/>
        </authorList>
    </citation>
    <scope>NUCLEOTIDE SEQUENCE [LARGE SCALE GENOMIC DNA]</scope>
    <source>
        <strain evidence="13">SURF_5</strain>
    </source>
</reference>
<evidence type="ECO:0000256" key="1">
    <source>
        <dbReference type="ARBA" id="ARBA00004240"/>
    </source>
</evidence>
<evidence type="ECO:0000256" key="6">
    <source>
        <dbReference type="ARBA" id="ARBA00022857"/>
    </source>
</evidence>